<name>A0A1N7R8L0_9BACT</name>
<proteinExistence type="predicted"/>
<sequence>MKTSSSHNYDKLMATIQPFIEKLVQLGYVTPQEQQNQTQSLYNYVKNDAYLTDQYSYDGELRIVTKTKPGTVMSSIFKLSIDPWGEKVHEKKSHLPVTMYHIPIRLSTNKSRLQQLKCSVYWNVSVTLLKMNYPEKHPLHNKNRVV</sequence>
<protein>
    <submittedName>
        <fullName evidence="1">Uncharacterized protein</fullName>
    </submittedName>
</protein>
<reference evidence="2" key="1">
    <citation type="submission" date="2017-01" db="EMBL/GenBank/DDBJ databases">
        <authorList>
            <person name="Varghese N."/>
            <person name="Submissions S."/>
        </authorList>
    </citation>
    <scope>NUCLEOTIDE SEQUENCE [LARGE SCALE GENOMIC DNA]</scope>
    <source>
        <strain evidence="2">DSM 21054</strain>
    </source>
</reference>
<dbReference type="Proteomes" id="UP000186917">
    <property type="component" value="Unassembled WGS sequence"/>
</dbReference>
<organism evidence="1 2">
    <name type="scientific">Filimonas lacunae</name>
    <dbReference type="NCBI Taxonomy" id="477680"/>
    <lineage>
        <taxon>Bacteria</taxon>
        <taxon>Pseudomonadati</taxon>
        <taxon>Bacteroidota</taxon>
        <taxon>Chitinophagia</taxon>
        <taxon>Chitinophagales</taxon>
        <taxon>Chitinophagaceae</taxon>
        <taxon>Filimonas</taxon>
    </lineage>
</organism>
<dbReference type="RefSeq" id="WP_096510660.1">
    <property type="nucleotide sequence ID" value="NZ_AP017422.1"/>
</dbReference>
<dbReference type="STRING" id="477680.SAMN05421788_110176"/>
<evidence type="ECO:0000313" key="2">
    <source>
        <dbReference type="Proteomes" id="UP000186917"/>
    </source>
</evidence>
<dbReference type="AlphaFoldDB" id="A0A1N7R8L0"/>
<evidence type="ECO:0000313" key="1">
    <source>
        <dbReference type="EMBL" id="SIT31451.1"/>
    </source>
</evidence>
<gene>
    <name evidence="1" type="ORF">SAMN05421788_110176</name>
</gene>
<dbReference type="EMBL" id="FTOR01000010">
    <property type="protein sequence ID" value="SIT31451.1"/>
    <property type="molecule type" value="Genomic_DNA"/>
</dbReference>
<keyword evidence="2" id="KW-1185">Reference proteome</keyword>
<accession>A0A1N7R8L0</accession>